<keyword evidence="4" id="KW-1185">Reference proteome</keyword>
<dbReference type="RefSeq" id="WP_380049777.1">
    <property type="nucleotide sequence ID" value="NZ_JBHSOH010000014.1"/>
</dbReference>
<dbReference type="Proteomes" id="UP001595979">
    <property type="component" value="Unassembled WGS sequence"/>
</dbReference>
<evidence type="ECO:0000259" key="2">
    <source>
        <dbReference type="Pfam" id="PF11160"/>
    </source>
</evidence>
<feature type="compositionally biased region" description="Basic and acidic residues" evidence="1">
    <location>
        <begin position="1"/>
        <end position="46"/>
    </location>
</feature>
<protein>
    <submittedName>
        <fullName evidence="3">DUF2945 domain-containing protein</fullName>
    </submittedName>
</protein>
<evidence type="ECO:0000313" key="3">
    <source>
        <dbReference type="EMBL" id="MFC5849092.1"/>
    </source>
</evidence>
<accession>A0ABW1DLQ4</accession>
<comment type="caution">
    <text evidence="3">The sequence shown here is derived from an EMBL/GenBank/DDBJ whole genome shotgun (WGS) entry which is preliminary data.</text>
</comment>
<gene>
    <name evidence="3" type="ORF">ACFPQ6_12305</name>
</gene>
<dbReference type="Pfam" id="PF11160">
    <property type="entry name" value="Hva1_TUDOR"/>
    <property type="match status" value="1"/>
</dbReference>
<feature type="region of interest" description="Disordered" evidence="1">
    <location>
        <begin position="1"/>
        <end position="80"/>
    </location>
</feature>
<feature type="domain" description="Hypervirulence associated protein TUDOR" evidence="2">
    <location>
        <begin position="7"/>
        <end position="39"/>
    </location>
</feature>
<reference evidence="4" key="1">
    <citation type="journal article" date="2019" name="Int. J. Syst. Evol. Microbiol.">
        <title>The Global Catalogue of Microorganisms (GCM) 10K type strain sequencing project: providing services to taxonomists for standard genome sequencing and annotation.</title>
        <authorList>
            <consortium name="The Broad Institute Genomics Platform"/>
            <consortium name="The Broad Institute Genome Sequencing Center for Infectious Disease"/>
            <person name="Wu L."/>
            <person name="Ma J."/>
        </authorList>
    </citation>
    <scope>NUCLEOTIDE SEQUENCE [LARGE SCALE GENOMIC DNA]</scope>
    <source>
        <strain evidence="4">CGMCC 1.15053</strain>
    </source>
</reference>
<sequence>MTTFEKGDRVKWSSHGGEAHGEVVRVAHEDGEVQGFRRREPEEGRAAARGPAFFLPQLRPARAGGPAPAGAACSPGTPGR</sequence>
<name>A0ABW1DLQ4_9DEIO</name>
<organism evidence="3 4">
    <name type="scientific">Deinococcus petrolearius</name>
    <dbReference type="NCBI Taxonomy" id="1751295"/>
    <lineage>
        <taxon>Bacteria</taxon>
        <taxon>Thermotogati</taxon>
        <taxon>Deinococcota</taxon>
        <taxon>Deinococci</taxon>
        <taxon>Deinococcales</taxon>
        <taxon>Deinococcaceae</taxon>
        <taxon>Deinococcus</taxon>
    </lineage>
</organism>
<evidence type="ECO:0000256" key="1">
    <source>
        <dbReference type="SAM" id="MobiDB-lite"/>
    </source>
</evidence>
<feature type="compositionally biased region" description="Low complexity" evidence="1">
    <location>
        <begin position="47"/>
        <end position="80"/>
    </location>
</feature>
<dbReference type="InterPro" id="IPR021331">
    <property type="entry name" value="Hva1_TUDOR"/>
</dbReference>
<dbReference type="EMBL" id="JBHSOH010000014">
    <property type="protein sequence ID" value="MFC5849092.1"/>
    <property type="molecule type" value="Genomic_DNA"/>
</dbReference>
<proteinExistence type="predicted"/>
<evidence type="ECO:0000313" key="4">
    <source>
        <dbReference type="Proteomes" id="UP001595979"/>
    </source>
</evidence>